<evidence type="ECO:0000256" key="2">
    <source>
        <dbReference type="SAM" id="Phobius"/>
    </source>
</evidence>
<gene>
    <name evidence="3" type="ORF">C7447_10934</name>
</gene>
<name>A0A5S5DJM5_9FLAO</name>
<keyword evidence="1" id="KW-0175">Coiled coil</keyword>
<feature type="transmembrane region" description="Helical" evidence="2">
    <location>
        <begin position="44"/>
        <end position="62"/>
    </location>
</feature>
<proteinExistence type="predicted"/>
<keyword evidence="2" id="KW-0812">Transmembrane</keyword>
<dbReference type="OrthoDB" id="1441018at2"/>
<dbReference type="EMBL" id="VNIA01000009">
    <property type="protein sequence ID" value="TYP96097.1"/>
    <property type="molecule type" value="Genomic_DNA"/>
</dbReference>
<feature type="coiled-coil region" evidence="1">
    <location>
        <begin position="115"/>
        <end position="179"/>
    </location>
</feature>
<keyword evidence="2" id="KW-1133">Transmembrane helix</keyword>
<comment type="caution">
    <text evidence="3">The sequence shown here is derived from an EMBL/GenBank/DDBJ whole genome shotgun (WGS) entry which is preliminary data.</text>
</comment>
<sequence length="180" mass="20713">MPKDIRDIVKGYEDKNAQLSSNHQLKFQQKLNTEFKPKKSSFSWLYIAASIVVLIGLGITFYPKKNIGVSVDDELKTIKLGNVSPELKTIEAYYTNSINYEISQLPFTDENKELIEGYLLKIGELTKEYKTLTEELNKEVNDETIDALINNLQLRLQLLKRLKDQLNSIKNSKQNENTIV</sequence>
<dbReference type="Proteomes" id="UP000323136">
    <property type="component" value="Unassembled WGS sequence"/>
</dbReference>
<organism evidence="3 4">
    <name type="scientific">Tenacibaculum adriaticum</name>
    <dbReference type="NCBI Taxonomy" id="413713"/>
    <lineage>
        <taxon>Bacteria</taxon>
        <taxon>Pseudomonadati</taxon>
        <taxon>Bacteroidota</taxon>
        <taxon>Flavobacteriia</taxon>
        <taxon>Flavobacteriales</taxon>
        <taxon>Flavobacteriaceae</taxon>
        <taxon>Tenacibaculum</taxon>
    </lineage>
</organism>
<dbReference type="RefSeq" id="WP_148871234.1">
    <property type="nucleotide sequence ID" value="NZ_VNIA01000009.1"/>
</dbReference>
<evidence type="ECO:0000256" key="1">
    <source>
        <dbReference type="SAM" id="Coils"/>
    </source>
</evidence>
<keyword evidence="2" id="KW-0472">Membrane</keyword>
<evidence type="ECO:0000313" key="3">
    <source>
        <dbReference type="EMBL" id="TYP96097.1"/>
    </source>
</evidence>
<reference evidence="3 4" key="1">
    <citation type="submission" date="2019-07" db="EMBL/GenBank/DDBJ databases">
        <title>Genomic Encyclopedia of Type Strains, Phase IV (KMG-IV): sequencing the most valuable type-strain genomes for metagenomic binning, comparative biology and taxonomic classification.</title>
        <authorList>
            <person name="Goeker M."/>
        </authorList>
    </citation>
    <scope>NUCLEOTIDE SEQUENCE [LARGE SCALE GENOMIC DNA]</scope>
    <source>
        <strain evidence="3 4">DSM 18961</strain>
    </source>
</reference>
<dbReference type="AlphaFoldDB" id="A0A5S5DJM5"/>
<accession>A0A5S5DJM5</accession>
<evidence type="ECO:0000313" key="4">
    <source>
        <dbReference type="Proteomes" id="UP000323136"/>
    </source>
</evidence>
<protein>
    <submittedName>
        <fullName evidence="3">Uncharacterized protein</fullName>
    </submittedName>
</protein>
<keyword evidence="4" id="KW-1185">Reference proteome</keyword>